<feature type="binding site" evidence="12 15">
    <location>
        <position position="187"/>
    </location>
    <ligand>
        <name>NAD(+)</name>
        <dbReference type="ChEBI" id="CHEBI:57540"/>
    </ligand>
</feature>
<protein>
    <recommendedName>
        <fullName evidence="4 12">Histidinol dehydrogenase</fullName>
        <shortName evidence="12">HDH</shortName>
        <ecNumber evidence="4 12">1.1.1.23</ecNumber>
    </recommendedName>
</protein>
<keyword evidence="10 12" id="KW-0368">Histidine biosynthesis</keyword>
<evidence type="ECO:0000256" key="14">
    <source>
        <dbReference type="PIRSR" id="PIRSR000099-1"/>
    </source>
</evidence>
<comment type="cofactor">
    <cofactor evidence="12 17">
        <name>Zn(2+)</name>
        <dbReference type="ChEBI" id="CHEBI:29105"/>
    </cofactor>
    <text evidence="12 17">Binds 1 zinc ion per subunit.</text>
</comment>
<evidence type="ECO:0000256" key="15">
    <source>
        <dbReference type="PIRSR" id="PIRSR000099-2"/>
    </source>
</evidence>
<keyword evidence="7 12" id="KW-0862">Zinc</keyword>
<comment type="catalytic activity">
    <reaction evidence="11 12">
        <text>L-histidinol + 2 NAD(+) + H2O = L-histidine + 2 NADH + 3 H(+)</text>
        <dbReference type="Rhea" id="RHEA:20641"/>
        <dbReference type="ChEBI" id="CHEBI:15377"/>
        <dbReference type="ChEBI" id="CHEBI:15378"/>
        <dbReference type="ChEBI" id="CHEBI:57540"/>
        <dbReference type="ChEBI" id="CHEBI:57595"/>
        <dbReference type="ChEBI" id="CHEBI:57699"/>
        <dbReference type="ChEBI" id="CHEBI:57945"/>
        <dbReference type="EC" id="1.1.1.23"/>
    </reaction>
</comment>
<dbReference type="SUPFAM" id="SSF53720">
    <property type="entry name" value="ALDH-like"/>
    <property type="match status" value="1"/>
</dbReference>
<feature type="binding site" evidence="12 17">
    <location>
        <position position="259"/>
    </location>
    <ligand>
        <name>Zn(2+)</name>
        <dbReference type="ChEBI" id="CHEBI:29105"/>
    </ligand>
</feature>
<dbReference type="Pfam" id="PF00815">
    <property type="entry name" value="Histidinol_dh"/>
    <property type="match status" value="1"/>
</dbReference>
<dbReference type="Gene3D" id="3.40.50.1980">
    <property type="entry name" value="Nitrogenase molybdenum iron protein domain"/>
    <property type="match status" value="2"/>
</dbReference>
<sequence length="428" mass="45953">MKTYTHPPRDQWKILLARPLQQENETIRQRVEQIIDRVRRDGDAALRELSDQFDGVKLVSPVVTDEEIEAADGRLSETLKAAIRQARENIAAFHGAQKMAPVRVETIPGVVCEQRSVPIRSVGLYVPGGSAPLFSTVLMLAVPAQIAGCREIVLCTPPRRDGTVAPEILWTARLCGVTRIFKVGGAQAVAAMAFGTQSIPKADKVFGPGNRYVTMAKQLLGLSAVAIDMPAGPSEVMVLADGTARAEFVAADLLSQAEHGPDSQAILVTTSAALAKEVAAQVEKQLRALNRADIAARALEESRIFVVASDEEMAAMANCYAAEHLIVETADPEAVALRIEHAGSIFLGHFSPESVGDYASGTNHTLPTSGWAVAYSGVNLDSFCKKITLQRLTAEGLRNIGETVERMATAEGLDAHRNAVTVRLNTCK</sequence>
<dbReference type="InterPro" id="IPR022695">
    <property type="entry name" value="Histidinol_DH_monofunct"/>
</dbReference>
<dbReference type="InterPro" id="IPR012131">
    <property type="entry name" value="Hstdl_DH"/>
</dbReference>
<dbReference type="Proteomes" id="UP000255233">
    <property type="component" value="Unassembled WGS sequence"/>
</dbReference>
<dbReference type="PROSITE" id="PS00611">
    <property type="entry name" value="HISOL_DEHYDROGENASE"/>
    <property type="match status" value="1"/>
</dbReference>
<feature type="binding site" evidence="12 16">
    <location>
        <position position="416"/>
    </location>
    <ligand>
        <name>substrate</name>
    </ligand>
</feature>
<evidence type="ECO:0000313" key="20">
    <source>
        <dbReference type="Proteomes" id="UP000255233"/>
    </source>
</evidence>
<feature type="binding site" evidence="12 16">
    <location>
        <position position="324"/>
    </location>
    <ligand>
        <name>substrate</name>
    </ligand>
</feature>
<dbReference type="Gene3D" id="1.20.5.1300">
    <property type="match status" value="1"/>
</dbReference>
<dbReference type="PANTHER" id="PTHR21256">
    <property type="entry name" value="HISTIDINOL DEHYDROGENASE HDH"/>
    <property type="match status" value="1"/>
</dbReference>
<feature type="binding site" evidence="12 15">
    <location>
        <position position="125"/>
    </location>
    <ligand>
        <name>NAD(+)</name>
        <dbReference type="ChEBI" id="CHEBI:57540"/>
    </ligand>
</feature>
<dbReference type="UniPathway" id="UPA00031">
    <property type="reaction ID" value="UER00014"/>
</dbReference>
<dbReference type="GO" id="GO:0004399">
    <property type="term" value="F:histidinol dehydrogenase activity"/>
    <property type="evidence" value="ECO:0007669"/>
    <property type="project" value="UniProtKB-UniRule"/>
</dbReference>
<feature type="binding site" evidence="12 16">
    <location>
        <position position="259"/>
    </location>
    <ligand>
        <name>substrate</name>
    </ligand>
</feature>
<evidence type="ECO:0000256" key="2">
    <source>
        <dbReference type="ARBA" id="ARBA00004940"/>
    </source>
</evidence>
<keyword evidence="9 12" id="KW-0520">NAD</keyword>
<evidence type="ECO:0000256" key="17">
    <source>
        <dbReference type="PIRSR" id="PIRSR000099-4"/>
    </source>
</evidence>
<feature type="binding site" evidence="12 16">
    <location>
        <position position="256"/>
    </location>
    <ligand>
        <name>substrate</name>
    </ligand>
</feature>
<evidence type="ECO:0000256" key="5">
    <source>
        <dbReference type="ARBA" id="ARBA00022605"/>
    </source>
</evidence>
<name>A0A379MQ40_9BACT</name>
<evidence type="ECO:0000256" key="8">
    <source>
        <dbReference type="ARBA" id="ARBA00023002"/>
    </source>
</evidence>
<dbReference type="OrthoDB" id="9805269at2"/>
<comment type="similarity">
    <text evidence="3 12 13 18">Belongs to the histidinol dehydrogenase family.</text>
</comment>
<feature type="binding site" evidence="12 16">
    <location>
        <position position="411"/>
    </location>
    <ligand>
        <name>substrate</name>
    </ligand>
</feature>
<evidence type="ECO:0000256" key="18">
    <source>
        <dbReference type="RuleBase" id="RU004175"/>
    </source>
</evidence>
<feature type="binding site" evidence="12 15">
    <location>
        <position position="210"/>
    </location>
    <ligand>
        <name>NAD(+)</name>
        <dbReference type="ChEBI" id="CHEBI:57540"/>
    </ligand>
</feature>
<dbReference type="HAMAP" id="MF_01024">
    <property type="entry name" value="HisD"/>
    <property type="match status" value="1"/>
</dbReference>
<evidence type="ECO:0000313" key="19">
    <source>
        <dbReference type="EMBL" id="SUE33596.1"/>
    </source>
</evidence>
<dbReference type="GO" id="GO:0000105">
    <property type="term" value="P:L-histidine biosynthetic process"/>
    <property type="evidence" value="ECO:0007669"/>
    <property type="project" value="UniProtKB-UniRule"/>
</dbReference>
<feature type="binding site" evidence="12 16">
    <location>
        <position position="357"/>
    </location>
    <ligand>
        <name>substrate</name>
    </ligand>
</feature>
<keyword evidence="5 12" id="KW-0028">Amino-acid biosynthesis</keyword>
<evidence type="ECO:0000256" key="3">
    <source>
        <dbReference type="ARBA" id="ARBA00010178"/>
    </source>
</evidence>
<evidence type="ECO:0000256" key="7">
    <source>
        <dbReference type="ARBA" id="ARBA00022833"/>
    </source>
</evidence>
<feature type="binding site" evidence="12 17">
    <location>
        <position position="357"/>
    </location>
    <ligand>
        <name>Zn(2+)</name>
        <dbReference type="ChEBI" id="CHEBI:29105"/>
    </ligand>
</feature>
<dbReference type="EC" id="1.1.1.23" evidence="4 12"/>
<dbReference type="PANTHER" id="PTHR21256:SF2">
    <property type="entry name" value="HISTIDINE BIOSYNTHESIS TRIFUNCTIONAL PROTEIN"/>
    <property type="match status" value="1"/>
</dbReference>
<dbReference type="PIRSF" id="PIRSF000099">
    <property type="entry name" value="Histidinol_dh"/>
    <property type="match status" value="1"/>
</dbReference>
<dbReference type="CDD" id="cd06572">
    <property type="entry name" value="Histidinol_dh"/>
    <property type="match status" value="1"/>
</dbReference>
<comment type="function">
    <text evidence="1 12">Catalyzes the sequential NAD-dependent oxidations of L-histidinol to L-histidinaldehyde and then to L-histidine.</text>
</comment>
<evidence type="ECO:0000256" key="1">
    <source>
        <dbReference type="ARBA" id="ARBA00003850"/>
    </source>
</evidence>
<dbReference type="PRINTS" id="PR00083">
    <property type="entry name" value="HOLDHDRGNASE"/>
</dbReference>
<gene>
    <name evidence="12 19" type="primary">hisD</name>
    <name evidence="19" type="ORF">NCTC11190_00806</name>
</gene>
<evidence type="ECO:0000256" key="12">
    <source>
        <dbReference type="HAMAP-Rule" id="MF_01024"/>
    </source>
</evidence>
<dbReference type="FunFam" id="1.20.5.1300:FF:000002">
    <property type="entry name" value="Histidinol dehydrogenase, chloroplastic"/>
    <property type="match status" value="1"/>
</dbReference>
<keyword evidence="20" id="KW-1185">Reference proteome</keyword>
<feature type="active site" description="Proton acceptor" evidence="12 14">
    <location>
        <position position="323"/>
    </location>
</feature>
<feature type="binding site" evidence="12 17">
    <location>
        <position position="416"/>
    </location>
    <ligand>
        <name>Zn(2+)</name>
        <dbReference type="ChEBI" id="CHEBI:29105"/>
    </ligand>
</feature>
<proteinExistence type="inferred from homology"/>
<comment type="pathway">
    <text evidence="2 12">Amino-acid biosynthesis; L-histidine biosynthesis; L-histidine from 5-phospho-alpha-D-ribose 1-diphosphate: step 9/9.</text>
</comment>
<evidence type="ECO:0000256" key="4">
    <source>
        <dbReference type="ARBA" id="ARBA00012965"/>
    </source>
</evidence>
<feature type="binding site" evidence="12 16">
    <location>
        <position position="234"/>
    </location>
    <ligand>
        <name>substrate</name>
    </ligand>
</feature>
<dbReference type="InterPro" id="IPR016161">
    <property type="entry name" value="Ald_DH/histidinol_DH"/>
</dbReference>
<keyword evidence="6 12" id="KW-0479">Metal-binding</keyword>
<organism evidence="19 20">
    <name type="scientific">Rikenella microfusus</name>
    <dbReference type="NCBI Taxonomy" id="28139"/>
    <lineage>
        <taxon>Bacteria</taxon>
        <taxon>Pseudomonadati</taxon>
        <taxon>Bacteroidota</taxon>
        <taxon>Bacteroidia</taxon>
        <taxon>Bacteroidales</taxon>
        <taxon>Rikenellaceae</taxon>
        <taxon>Rikenella</taxon>
    </lineage>
</organism>
<dbReference type="NCBIfam" id="TIGR00069">
    <property type="entry name" value="hisD"/>
    <property type="match status" value="1"/>
</dbReference>
<evidence type="ECO:0000256" key="13">
    <source>
        <dbReference type="PIRNR" id="PIRNR000099"/>
    </source>
</evidence>
<evidence type="ECO:0000256" key="9">
    <source>
        <dbReference type="ARBA" id="ARBA00023027"/>
    </source>
</evidence>
<dbReference type="FunFam" id="3.40.50.1980:FF:000001">
    <property type="entry name" value="Histidinol dehydrogenase"/>
    <property type="match status" value="1"/>
</dbReference>
<dbReference type="EMBL" id="UGVL01000001">
    <property type="protein sequence ID" value="SUE33596.1"/>
    <property type="molecule type" value="Genomic_DNA"/>
</dbReference>
<reference evidence="19 20" key="1">
    <citation type="submission" date="2018-06" db="EMBL/GenBank/DDBJ databases">
        <authorList>
            <consortium name="Pathogen Informatics"/>
            <person name="Doyle S."/>
        </authorList>
    </citation>
    <scope>NUCLEOTIDE SEQUENCE [LARGE SCALE GENOMIC DNA]</scope>
    <source>
        <strain evidence="19 20">NCTC11190</strain>
    </source>
</reference>
<feature type="active site" description="Proton acceptor" evidence="12 14">
    <location>
        <position position="324"/>
    </location>
</feature>
<dbReference type="AlphaFoldDB" id="A0A379MQ40"/>
<dbReference type="GO" id="GO:0051287">
    <property type="term" value="F:NAD binding"/>
    <property type="evidence" value="ECO:0007669"/>
    <property type="project" value="InterPro"/>
</dbReference>
<keyword evidence="8 12" id="KW-0560">Oxidoreductase</keyword>
<dbReference type="InterPro" id="IPR001692">
    <property type="entry name" value="Histidinol_DH_CS"/>
</dbReference>
<evidence type="ECO:0000256" key="10">
    <source>
        <dbReference type="ARBA" id="ARBA00023102"/>
    </source>
</evidence>
<dbReference type="GO" id="GO:0008270">
    <property type="term" value="F:zinc ion binding"/>
    <property type="evidence" value="ECO:0007669"/>
    <property type="project" value="UniProtKB-UniRule"/>
</dbReference>
<dbReference type="RefSeq" id="WP_027290427.1">
    <property type="nucleotide sequence ID" value="NZ_UGVL01000001.1"/>
</dbReference>
<evidence type="ECO:0000256" key="11">
    <source>
        <dbReference type="ARBA" id="ARBA00049489"/>
    </source>
</evidence>
<feature type="binding site" evidence="12 17">
    <location>
        <position position="256"/>
    </location>
    <ligand>
        <name>Zn(2+)</name>
        <dbReference type="ChEBI" id="CHEBI:29105"/>
    </ligand>
</feature>
<accession>A0A379MQ40</accession>
<dbReference type="FunFam" id="3.40.50.1980:FF:000002">
    <property type="entry name" value="Histidinol dehydrogenase, chloroplastic"/>
    <property type="match status" value="1"/>
</dbReference>
<dbReference type="GO" id="GO:0005829">
    <property type="term" value="C:cytosol"/>
    <property type="evidence" value="ECO:0007669"/>
    <property type="project" value="TreeGrafter"/>
</dbReference>
<evidence type="ECO:0000256" key="6">
    <source>
        <dbReference type="ARBA" id="ARBA00022723"/>
    </source>
</evidence>
<evidence type="ECO:0000256" key="16">
    <source>
        <dbReference type="PIRSR" id="PIRSR000099-3"/>
    </source>
</evidence>
<dbReference type="STRING" id="880526.GCA_000427365_00640"/>